<dbReference type="RefSeq" id="WP_207183774.1">
    <property type="nucleotide sequence ID" value="NZ_AP024146.1"/>
</dbReference>
<sequence>MRKAADGPRLGKRVGGALYLHRDALRLLDADIQARVLAAEAASGARDWNVLKIEAKAVSLLEYEDFDASAFPRLLASARIAGERVVRTDYRGRANPPILHRKERLLHPDDPRIPGFASLTRTAEERGLFSASHTIGTERAWLGRIAEAGLIIDGQALVPGPAEGEPVEIARHRTAIGRTRLSAPMQALVRHDFIQEGVTVLDYGCGQGDDVRALREGGIAATGWDPHFLPDADLAPADVVNLGFVLNVIESRAERVETLRRAWSYCRRVLAVAVMVAGHRPTAGLQPYGDGYLTSRGTFQRYFTPLELREIIGEATDVEAVAVANGVAFAFREAADERDFLFRRQVRRAPREVHFRPSPRERTVSVREPLAERMRPVLEAVWTTMLTLGRSPAPDEIPSGVAEALKGSNISLGRAVAWCETLFERGAYEQAARDRRDDLVLYFALGTFTRSAALADLADNLRRDARAFFGGVSKAREASQAFLFTLGDASRIQSACEQAVELGFAHRERDGVIHFRADRRESLPLELRGFVGCASVIFGDLDEAEILRINAEKGTLSLYFVADFDAKLPSVTRIARVDLRRQAIHDRQYGGADDEVLLCRSAYASDQAEREERRAMEERIHRLLGLPQGRMTVPRGDIARALRRRETL</sequence>
<dbReference type="Proteomes" id="UP000663508">
    <property type="component" value="Plasmid pVL1_1"/>
</dbReference>
<dbReference type="SUPFAM" id="SSF53335">
    <property type="entry name" value="S-adenosyl-L-methionine-dependent methyltransferases"/>
    <property type="match status" value="1"/>
</dbReference>
<proteinExistence type="predicted"/>
<evidence type="ECO:0008006" key="3">
    <source>
        <dbReference type="Google" id="ProtNLM"/>
    </source>
</evidence>
<dbReference type="InterPro" id="IPR024019">
    <property type="entry name" value="CHP04096"/>
</dbReference>
<dbReference type="AlphaFoldDB" id="A0A8H9C9T9"/>
<reference evidence="1" key="1">
    <citation type="submission" date="2020-11" db="EMBL/GenBank/DDBJ databases">
        <title>Complete genome sequence of a novel pathogenic Methylobacterium strain isolated from rice in Vietnam.</title>
        <authorList>
            <person name="Lai K."/>
            <person name="Okazaki S."/>
            <person name="Higashi K."/>
            <person name="Mori H."/>
            <person name="Toyoda A."/>
            <person name="Kurokawa K."/>
        </authorList>
    </citation>
    <scope>NUCLEOTIDE SEQUENCE</scope>
    <source>
        <strain evidence="1">VL1</strain>
        <plasmid evidence="1">pVL1_1</plasmid>
    </source>
</reference>
<accession>A0A8H9C9T9</accession>
<geneLocation type="plasmid" evidence="1 2">
    <name>pVL1_1</name>
</geneLocation>
<dbReference type="KEGG" id="mind:mvi_60490"/>
<dbReference type="Gene3D" id="3.40.50.150">
    <property type="entry name" value="Vaccinia Virus protein VP39"/>
    <property type="match status" value="1"/>
</dbReference>
<dbReference type="EMBL" id="AP024146">
    <property type="protein sequence ID" value="BCM87588.1"/>
    <property type="molecule type" value="Genomic_DNA"/>
</dbReference>
<dbReference type="InterPro" id="IPR029063">
    <property type="entry name" value="SAM-dependent_MTases_sf"/>
</dbReference>
<evidence type="ECO:0000313" key="1">
    <source>
        <dbReference type="EMBL" id="BCM87588.1"/>
    </source>
</evidence>
<keyword evidence="1" id="KW-0614">Plasmid</keyword>
<evidence type="ECO:0000313" key="2">
    <source>
        <dbReference type="Proteomes" id="UP000663508"/>
    </source>
</evidence>
<gene>
    <name evidence="1" type="ORF">mvi_60490</name>
</gene>
<name>A0A8H9C9T9_9HYPH</name>
<dbReference type="NCBIfam" id="TIGR04096">
    <property type="entry name" value="dnd_rel_methyl"/>
    <property type="match status" value="1"/>
</dbReference>
<organism evidence="1 2">
    <name type="scientific">Methylobacterium indicum</name>
    <dbReference type="NCBI Taxonomy" id="1775910"/>
    <lineage>
        <taxon>Bacteria</taxon>
        <taxon>Pseudomonadati</taxon>
        <taxon>Pseudomonadota</taxon>
        <taxon>Alphaproteobacteria</taxon>
        <taxon>Hyphomicrobiales</taxon>
        <taxon>Methylobacteriaceae</taxon>
        <taxon>Methylobacterium</taxon>
    </lineage>
</organism>
<protein>
    <recommendedName>
        <fullName evidence="3">DNA phosphorothioation-associated methyltransferase</fullName>
    </recommendedName>
</protein>